<evidence type="ECO:0000313" key="2">
    <source>
        <dbReference type="Proteomes" id="UP001515480"/>
    </source>
</evidence>
<dbReference type="Proteomes" id="UP001515480">
    <property type="component" value="Unassembled WGS sequence"/>
</dbReference>
<dbReference type="AlphaFoldDB" id="A0AB34JLF7"/>
<organism evidence="1 2">
    <name type="scientific">Prymnesium parvum</name>
    <name type="common">Toxic golden alga</name>
    <dbReference type="NCBI Taxonomy" id="97485"/>
    <lineage>
        <taxon>Eukaryota</taxon>
        <taxon>Haptista</taxon>
        <taxon>Haptophyta</taxon>
        <taxon>Prymnesiophyceae</taxon>
        <taxon>Prymnesiales</taxon>
        <taxon>Prymnesiaceae</taxon>
        <taxon>Prymnesium</taxon>
    </lineage>
</organism>
<name>A0AB34JLF7_PRYPA</name>
<evidence type="ECO:0000313" key="1">
    <source>
        <dbReference type="EMBL" id="KAL1521581.1"/>
    </source>
</evidence>
<accession>A0AB34JLF7</accession>
<sequence length="131" mass="14615">MRVLGLGWTEFATRWSSQGDSSVGTVAHLRDLLINTILPHEKNQERANQLPAEAQPPLSVPQSVKQLGTADLDAVDIEKKSLFDKDELERKVDIAMERRIRAGIADDVERMQPATAPPFNQELVGKRLEMA</sequence>
<protein>
    <submittedName>
        <fullName evidence="1">Uncharacterized protein</fullName>
    </submittedName>
</protein>
<comment type="caution">
    <text evidence="1">The sequence shown here is derived from an EMBL/GenBank/DDBJ whole genome shotgun (WGS) entry which is preliminary data.</text>
</comment>
<dbReference type="EMBL" id="JBGBPQ010000007">
    <property type="protein sequence ID" value="KAL1521581.1"/>
    <property type="molecule type" value="Genomic_DNA"/>
</dbReference>
<gene>
    <name evidence="1" type="ORF">AB1Y20_021240</name>
</gene>
<keyword evidence="2" id="KW-1185">Reference proteome</keyword>
<proteinExistence type="predicted"/>
<reference evidence="1 2" key="1">
    <citation type="journal article" date="2024" name="Science">
        <title>Giant polyketide synthase enzymes in the biosynthesis of giant marine polyether toxins.</title>
        <authorList>
            <person name="Fallon T.R."/>
            <person name="Shende V.V."/>
            <person name="Wierzbicki I.H."/>
            <person name="Pendleton A.L."/>
            <person name="Watervoot N.F."/>
            <person name="Auber R.P."/>
            <person name="Gonzalez D.J."/>
            <person name="Wisecaver J.H."/>
            <person name="Moore B.S."/>
        </authorList>
    </citation>
    <scope>NUCLEOTIDE SEQUENCE [LARGE SCALE GENOMIC DNA]</scope>
    <source>
        <strain evidence="1 2">12B1</strain>
    </source>
</reference>